<dbReference type="GO" id="GO:0006955">
    <property type="term" value="P:immune response"/>
    <property type="evidence" value="ECO:0007669"/>
    <property type="project" value="InterPro"/>
</dbReference>
<comment type="caution">
    <text evidence="2">The sequence shown here is derived from an EMBL/GenBank/DDBJ whole genome shotgun (WGS) entry which is preliminary data.</text>
</comment>
<protein>
    <recommendedName>
        <fullName evidence="4">Chemokine interleukin-8-like domain-containing protein</fullName>
    </recommendedName>
</protein>
<feature type="region of interest" description="Disordered" evidence="1">
    <location>
        <begin position="1"/>
        <end position="25"/>
    </location>
</feature>
<evidence type="ECO:0000256" key="1">
    <source>
        <dbReference type="SAM" id="MobiDB-lite"/>
    </source>
</evidence>
<evidence type="ECO:0000313" key="3">
    <source>
        <dbReference type="Proteomes" id="UP001142489"/>
    </source>
</evidence>
<accession>A0A9Q0XFN8</accession>
<dbReference type="GO" id="GO:0005576">
    <property type="term" value="C:extracellular region"/>
    <property type="evidence" value="ECO:0007669"/>
    <property type="project" value="InterPro"/>
</dbReference>
<dbReference type="OrthoDB" id="9937393at2759"/>
<organism evidence="2 3">
    <name type="scientific">Phrynocephalus forsythii</name>
    <dbReference type="NCBI Taxonomy" id="171643"/>
    <lineage>
        <taxon>Eukaryota</taxon>
        <taxon>Metazoa</taxon>
        <taxon>Chordata</taxon>
        <taxon>Craniata</taxon>
        <taxon>Vertebrata</taxon>
        <taxon>Euteleostomi</taxon>
        <taxon>Lepidosauria</taxon>
        <taxon>Squamata</taxon>
        <taxon>Bifurcata</taxon>
        <taxon>Unidentata</taxon>
        <taxon>Episquamata</taxon>
        <taxon>Toxicofera</taxon>
        <taxon>Iguania</taxon>
        <taxon>Acrodonta</taxon>
        <taxon>Agamidae</taxon>
        <taxon>Agaminae</taxon>
        <taxon>Phrynocephalus</taxon>
    </lineage>
</organism>
<dbReference type="EMBL" id="JAPFRF010000012">
    <property type="protein sequence ID" value="KAJ7313432.1"/>
    <property type="molecule type" value="Genomic_DNA"/>
</dbReference>
<dbReference type="Proteomes" id="UP001142489">
    <property type="component" value="Unassembled WGS sequence"/>
</dbReference>
<keyword evidence="3" id="KW-1185">Reference proteome</keyword>
<gene>
    <name evidence="2" type="ORF">JRQ81_004799</name>
</gene>
<evidence type="ECO:0000313" key="2">
    <source>
        <dbReference type="EMBL" id="KAJ7313432.1"/>
    </source>
</evidence>
<proteinExistence type="predicted"/>
<reference evidence="2" key="1">
    <citation type="journal article" date="2023" name="DNA Res.">
        <title>Chromosome-level genome assembly of Phrynocephalus forsythii using third-generation DNA sequencing and Hi-C analysis.</title>
        <authorList>
            <person name="Qi Y."/>
            <person name="Zhao W."/>
            <person name="Zhao Y."/>
            <person name="Niu C."/>
            <person name="Cao S."/>
            <person name="Zhang Y."/>
        </authorList>
    </citation>
    <scope>NUCLEOTIDE SEQUENCE</scope>
    <source>
        <tissue evidence="2">Muscle</tissue>
    </source>
</reference>
<dbReference type="SUPFAM" id="SSF54117">
    <property type="entry name" value="Interleukin 8-like chemokines"/>
    <property type="match status" value="1"/>
</dbReference>
<evidence type="ECO:0008006" key="4">
    <source>
        <dbReference type="Google" id="ProtNLM"/>
    </source>
</evidence>
<dbReference type="AlphaFoldDB" id="A0A9Q0XFN8"/>
<dbReference type="InterPro" id="IPR036048">
    <property type="entry name" value="Interleukin_8-like_sf"/>
</dbReference>
<sequence length="84" mass="9389">MLGPHQEMGEGNHQSHPGKDHSQGKHYLLHYGHQSGCHLHGSFSGLLHSDRSATLKDRREICLDPTMNWVKVIIKAILAKAEDV</sequence>
<dbReference type="Gene3D" id="2.40.50.40">
    <property type="match status" value="1"/>
</dbReference>
<dbReference type="GO" id="GO:0008009">
    <property type="term" value="F:chemokine activity"/>
    <property type="evidence" value="ECO:0007669"/>
    <property type="project" value="InterPro"/>
</dbReference>
<name>A0A9Q0XFN8_9SAUR</name>